<dbReference type="SUPFAM" id="SSF53187">
    <property type="entry name" value="Zn-dependent exopeptidases"/>
    <property type="match status" value="1"/>
</dbReference>
<evidence type="ECO:0000313" key="12">
    <source>
        <dbReference type="EMBL" id="KAK7597712.1"/>
    </source>
</evidence>
<comment type="subcellular location">
    <subcellularLocation>
        <location evidence="1">Cytoplasm</location>
    </subcellularLocation>
</comment>
<dbReference type="FunFam" id="3.40.630.10:FF:000019">
    <property type="entry name" value="Aminoacylase 1"/>
    <property type="match status" value="1"/>
</dbReference>
<feature type="binding site" evidence="10">
    <location>
        <position position="78"/>
    </location>
    <ligand>
        <name>Zn(2+)</name>
        <dbReference type="ChEBI" id="CHEBI:29105"/>
        <label>1</label>
    </ligand>
</feature>
<feature type="binding site" evidence="10">
    <location>
        <position position="111"/>
    </location>
    <ligand>
        <name>Zn(2+)</name>
        <dbReference type="ChEBI" id="CHEBI:29105"/>
        <label>2</label>
    </ligand>
</feature>
<dbReference type="PANTHER" id="PTHR45892">
    <property type="entry name" value="AMINOACYLASE-1"/>
    <property type="match status" value="1"/>
</dbReference>
<comment type="similarity">
    <text evidence="2">Belongs to the peptidase M20A family.</text>
</comment>
<keyword evidence="4" id="KW-0963">Cytoplasm</keyword>
<reference evidence="12 13" key="1">
    <citation type="submission" date="2024-03" db="EMBL/GenBank/DDBJ databases">
        <title>Adaptation during the transition from Ophiocordyceps entomopathogen to insect associate is accompanied by gene loss and intensified selection.</title>
        <authorList>
            <person name="Ward C.M."/>
            <person name="Onetto C.A."/>
            <person name="Borneman A.R."/>
        </authorList>
    </citation>
    <scope>NUCLEOTIDE SEQUENCE [LARGE SCALE GENOMIC DNA]</scope>
    <source>
        <strain evidence="12">AWRI1</strain>
        <tissue evidence="12">Single Adult Female</tissue>
    </source>
</reference>
<evidence type="ECO:0000256" key="6">
    <source>
        <dbReference type="ARBA" id="ARBA00022801"/>
    </source>
</evidence>
<evidence type="ECO:0000256" key="4">
    <source>
        <dbReference type="ARBA" id="ARBA00022490"/>
    </source>
</evidence>
<feature type="binding site" evidence="10">
    <location>
        <position position="370"/>
    </location>
    <ligand>
        <name>Zn(2+)</name>
        <dbReference type="ChEBI" id="CHEBI:29105"/>
        <label>2</label>
    </ligand>
</feature>
<organism evidence="12 13">
    <name type="scientific">Parthenolecanium corni</name>
    <dbReference type="NCBI Taxonomy" id="536013"/>
    <lineage>
        <taxon>Eukaryota</taxon>
        <taxon>Metazoa</taxon>
        <taxon>Ecdysozoa</taxon>
        <taxon>Arthropoda</taxon>
        <taxon>Hexapoda</taxon>
        <taxon>Insecta</taxon>
        <taxon>Pterygota</taxon>
        <taxon>Neoptera</taxon>
        <taxon>Paraneoptera</taxon>
        <taxon>Hemiptera</taxon>
        <taxon>Sternorrhyncha</taxon>
        <taxon>Coccoidea</taxon>
        <taxon>Coccidae</taxon>
        <taxon>Parthenolecanium</taxon>
    </lineage>
</organism>
<evidence type="ECO:0000256" key="1">
    <source>
        <dbReference type="ARBA" id="ARBA00004496"/>
    </source>
</evidence>
<dbReference type="Proteomes" id="UP001367676">
    <property type="component" value="Unassembled WGS sequence"/>
</dbReference>
<keyword evidence="6" id="KW-0378">Hydrolase</keyword>
<evidence type="ECO:0000256" key="10">
    <source>
        <dbReference type="PIRSR" id="PIRSR036696-2"/>
    </source>
</evidence>
<feature type="domain" description="Peptidase M20 dimerisation" evidence="11">
    <location>
        <begin position="185"/>
        <end position="294"/>
    </location>
</feature>
<dbReference type="InterPro" id="IPR002933">
    <property type="entry name" value="Peptidase_M20"/>
</dbReference>
<evidence type="ECO:0000256" key="5">
    <source>
        <dbReference type="ARBA" id="ARBA00022723"/>
    </source>
</evidence>
<feature type="binding site" evidence="10">
    <location>
        <position position="172"/>
    </location>
    <ligand>
        <name>Zn(2+)</name>
        <dbReference type="ChEBI" id="CHEBI:29105"/>
        <label>1</label>
    </ligand>
</feature>
<dbReference type="Pfam" id="PF01546">
    <property type="entry name" value="Peptidase_M20"/>
    <property type="match status" value="1"/>
</dbReference>
<dbReference type="FunFam" id="3.30.70.360:FF:000005">
    <property type="entry name" value="Putative Aminoacylase-1"/>
    <property type="match status" value="1"/>
</dbReference>
<dbReference type="AlphaFoldDB" id="A0AAN9Y5Q5"/>
<evidence type="ECO:0000259" key="11">
    <source>
        <dbReference type="Pfam" id="PF07687"/>
    </source>
</evidence>
<dbReference type="PIRSF" id="PIRSF036696">
    <property type="entry name" value="ACY-1"/>
    <property type="match status" value="1"/>
</dbReference>
<evidence type="ECO:0000313" key="13">
    <source>
        <dbReference type="Proteomes" id="UP001367676"/>
    </source>
</evidence>
<name>A0AAN9Y5Q5_9HEMI</name>
<dbReference type="PANTHER" id="PTHR45892:SF1">
    <property type="entry name" value="AMINOACYLASE-1"/>
    <property type="match status" value="1"/>
</dbReference>
<dbReference type="InterPro" id="IPR052083">
    <property type="entry name" value="Aminoacylase-1_M20A"/>
</dbReference>
<feature type="binding site" evidence="10">
    <location>
        <position position="146"/>
    </location>
    <ligand>
        <name>Zn(2+)</name>
        <dbReference type="ChEBI" id="CHEBI:29105"/>
        <label>2</label>
    </ligand>
</feature>
<dbReference type="GO" id="GO:0004046">
    <property type="term" value="F:aminoacylase activity"/>
    <property type="evidence" value="ECO:0007669"/>
    <property type="project" value="UniProtKB-EC"/>
</dbReference>
<comment type="caution">
    <text evidence="12">The sequence shown here is derived from an EMBL/GenBank/DDBJ whole genome shotgun (WGS) entry which is preliminary data.</text>
</comment>
<sequence length="398" mass="45080">MLLTEEEQEAIINFQKYLRISTVHPNINYDECITFLTQLGFEAGLTVHVFSPDLCKRLVVMTYEGTDPALPSLLLNSHMDVVPVQEKHWKYDPFGAEIDKLGNIYARGAQDMKGVGMQFVEAVRRCIKEGLKFRRTIHLSFVPEEEIGVKGMESFVKTDEFKKLNVGCVIDESMPGETDEFLLAYAERSSWHLEIICNGVTGHGSLLPDNTAGEKLRHIIDKFMDFRKSEKKKLLNNSNLTLGDVTTVNLMIIKGGVQTNVLPSTMTALFVLGVPVDVDCDKLLNTIRKWCQDAGDGVICKEVKINKYQEVTKLDKSNLWWMAFKNACDEMKLKIKPLVMPGGTDSRFLRKLGIPSFGFSAMNNTKNLLHNHDEYLNQQIFLNGIDIYYKIISELANV</sequence>
<dbReference type="InterPro" id="IPR001261">
    <property type="entry name" value="ArgE/DapE_CS"/>
</dbReference>
<evidence type="ECO:0000256" key="7">
    <source>
        <dbReference type="ARBA" id="ARBA00022833"/>
    </source>
</evidence>
<dbReference type="InterPro" id="IPR011650">
    <property type="entry name" value="Peptidase_M20_dimer"/>
</dbReference>
<dbReference type="FunFam" id="1.10.150.900:FF:000001">
    <property type="entry name" value="Aminoacylase-1, putative"/>
    <property type="match status" value="1"/>
</dbReference>
<keyword evidence="5 10" id="KW-0479">Metal-binding</keyword>
<dbReference type="GO" id="GO:0006520">
    <property type="term" value="P:amino acid metabolic process"/>
    <property type="evidence" value="ECO:0007669"/>
    <property type="project" value="InterPro"/>
</dbReference>
<dbReference type="Pfam" id="PF07687">
    <property type="entry name" value="M20_dimer"/>
    <property type="match status" value="1"/>
</dbReference>
<evidence type="ECO:0000256" key="9">
    <source>
        <dbReference type="PIRSR" id="PIRSR036696-1"/>
    </source>
</evidence>
<feature type="active site" description="Proton acceptor" evidence="9">
    <location>
        <position position="145"/>
    </location>
</feature>
<dbReference type="SUPFAM" id="SSF55031">
    <property type="entry name" value="Bacterial exopeptidase dimerisation domain"/>
    <property type="match status" value="1"/>
</dbReference>
<dbReference type="PROSITE" id="PS00758">
    <property type="entry name" value="ARGE_DAPE_CPG2_1"/>
    <property type="match status" value="1"/>
</dbReference>
<dbReference type="EMBL" id="JBBCAQ010000017">
    <property type="protein sequence ID" value="KAK7597712.1"/>
    <property type="molecule type" value="Genomic_DNA"/>
</dbReference>
<keyword evidence="13" id="KW-1185">Reference proteome</keyword>
<accession>A0AAN9Y5Q5</accession>
<dbReference type="InterPro" id="IPR010159">
    <property type="entry name" value="N-acyl_aa_amidohydrolase"/>
</dbReference>
<dbReference type="GO" id="GO:0005737">
    <property type="term" value="C:cytoplasm"/>
    <property type="evidence" value="ECO:0007669"/>
    <property type="project" value="UniProtKB-SubCell"/>
</dbReference>
<dbReference type="Gene3D" id="3.30.70.360">
    <property type="match status" value="1"/>
</dbReference>
<feature type="binding site" evidence="10">
    <location>
        <position position="111"/>
    </location>
    <ligand>
        <name>Zn(2+)</name>
        <dbReference type="ChEBI" id="CHEBI:29105"/>
        <label>1</label>
    </ligand>
</feature>
<dbReference type="NCBIfam" id="TIGR01880">
    <property type="entry name" value="Ac-peptdase-euk"/>
    <property type="match status" value="1"/>
</dbReference>
<keyword evidence="7 10" id="KW-0862">Zinc</keyword>
<evidence type="ECO:0000256" key="3">
    <source>
        <dbReference type="ARBA" id="ARBA00011913"/>
    </source>
</evidence>
<dbReference type="Gene3D" id="3.40.630.10">
    <property type="entry name" value="Zn peptidases"/>
    <property type="match status" value="1"/>
</dbReference>
<dbReference type="Gene3D" id="1.10.150.900">
    <property type="match status" value="1"/>
</dbReference>
<comment type="cofactor">
    <cofactor evidence="10">
        <name>Zn(2+)</name>
        <dbReference type="ChEBI" id="CHEBI:29105"/>
    </cofactor>
    <text evidence="10">Binds 2 Zn(2+) ions per subunit.</text>
</comment>
<dbReference type="InterPro" id="IPR036264">
    <property type="entry name" value="Bact_exopeptidase_dim_dom"/>
</dbReference>
<protein>
    <recommendedName>
        <fullName evidence="3">N-acyl-aliphatic-L-amino acid amidohydrolase</fullName>
        <ecNumber evidence="3">3.5.1.14</ecNumber>
    </recommendedName>
    <alternativeName>
        <fullName evidence="8">N-acyl-L-amino-acid amidohydrolase</fullName>
    </alternativeName>
</protein>
<gene>
    <name evidence="12" type="ORF">V9T40_009937</name>
</gene>
<evidence type="ECO:0000256" key="8">
    <source>
        <dbReference type="ARBA" id="ARBA00029656"/>
    </source>
</evidence>
<dbReference type="GO" id="GO:0046872">
    <property type="term" value="F:metal ion binding"/>
    <property type="evidence" value="ECO:0007669"/>
    <property type="project" value="UniProtKB-KW"/>
</dbReference>
<dbReference type="EC" id="3.5.1.14" evidence="3"/>
<feature type="active site" evidence="9">
    <location>
        <position position="80"/>
    </location>
</feature>
<proteinExistence type="inferred from homology"/>
<evidence type="ECO:0000256" key="2">
    <source>
        <dbReference type="ARBA" id="ARBA00006247"/>
    </source>
</evidence>